<comment type="similarity">
    <text evidence="1">Belongs to the ParD antitoxin family.</text>
</comment>
<proteinExistence type="inferred from homology"/>
<evidence type="ECO:0000313" key="3">
    <source>
        <dbReference type="EMBL" id="TGY94347.1"/>
    </source>
</evidence>
<dbReference type="InterPro" id="IPR010985">
    <property type="entry name" value="Ribbon_hlx_hlx"/>
</dbReference>
<evidence type="ECO:0000256" key="2">
    <source>
        <dbReference type="ARBA" id="ARBA00022649"/>
    </source>
</evidence>
<dbReference type="GO" id="GO:0006355">
    <property type="term" value="P:regulation of DNA-templated transcription"/>
    <property type="evidence" value="ECO:0007669"/>
    <property type="project" value="InterPro"/>
</dbReference>
<keyword evidence="4" id="KW-1185">Reference proteome</keyword>
<accession>A0A4S2HE69</accession>
<dbReference type="PANTHER" id="PTHR36582">
    <property type="entry name" value="ANTITOXIN PARD"/>
    <property type="match status" value="1"/>
</dbReference>
<keyword evidence="2" id="KW-1277">Toxin-antitoxin system</keyword>
<dbReference type="NCBIfam" id="TIGR02606">
    <property type="entry name" value="antidote_CC2985"/>
    <property type="match status" value="1"/>
</dbReference>
<dbReference type="SUPFAM" id="SSF47598">
    <property type="entry name" value="Ribbon-helix-helix"/>
    <property type="match status" value="1"/>
</dbReference>
<sequence>MPRNTSIVLSDELREFVEREVRSGRYSSASEVLRDGLRLLEDRALTRDRLKAAIVEGEESGPAEAFDMDSFLDDQNAAWGKRA</sequence>
<dbReference type="Gene3D" id="6.10.10.120">
    <property type="entry name" value="Antitoxin ParD1-like"/>
    <property type="match status" value="1"/>
</dbReference>
<dbReference type="InterPro" id="IPR022789">
    <property type="entry name" value="ParD"/>
</dbReference>
<organism evidence="3 4">
    <name type="scientific">Marinicauda pacifica</name>
    <dbReference type="NCBI Taxonomy" id="1133559"/>
    <lineage>
        <taxon>Bacteria</taxon>
        <taxon>Pseudomonadati</taxon>
        <taxon>Pseudomonadota</taxon>
        <taxon>Alphaproteobacteria</taxon>
        <taxon>Maricaulales</taxon>
        <taxon>Maricaulaceae</taxon>
        <taxon>Marinicauda</taxon>
    </lineage>
</organism>
<protein>
    <submittedName>
        <fullName evidence="3">Type II toxin-antitoxin system ParD family antitoxin</fullName>
    </submittedName>
</protein>
<dbReference type="InterPro" id="IPR038296">
    <property type="entry name" value="ParD_sf"/>
</dbReference>
<dbReference type="Pfam" id="PF03693">
    <property type="entry name" value="ParD_antitoxin"/>
    <property type="match status" value="1"/>
</dbReference>
<dbReference type="Proteomes" id="UP000305451">
    <property type="component" value="Unassembled WGS sequence"/>
</dbReference>
<gene>
    <name evidence="3" type="ORF">E5162_03475</name>
</gene>
<dbReference type="AlphaFoldDB" id="A0A4S2HE69"/>
<dbReference type="OrthoDB" id="9815501at2"/>
<dbReference type="RefSeq" id="WP_135943543.1">
    <property type="nucleotide sequence ID" value="NZ_BMEI01000001.1"/>
</dbReference>
<comment type="caution">
    <text evidence="3">The sequence shown here is derived from an EMBL/GenBank/DDBJ whole genome shotgun (WGS) entry which is preliminary data.</text>
</comment>
<dbReference type="EMBL" id="SRXV01000001">
    <property type="protein sequence ID" value="TGY94347.1"/>
    <property type="molecule type" value="Genomic_DNA"/>
</dbReference>
<name>A0A4S2HE69_9PROT</name>
<dbReference type="PANTHER" id="PTHR36582:SF2">
    <property type="entry name" value="ANTITOXIN PARD"/>
    <property type="match status" value="1"/>
</dbReference>
<evidence type="ECO:0000313" key="4">
    <source>
        <dbReference type="Proteomes" id="UP000305451"/>
    </source>
</evidence>
<dbReference type="CDD" id="cd22231">
    <property type="entry name" value="RHH_NikR_HicB-like"/>
    <property type="match status" value="1"/>
</dbReference>
<reference evidence="3 4" key="1">
    <citation type="journal article" date="2013" name="Int. J. Syst. Evol. Microbiol.">
        <title>Marinicauda pacifica gen. nov., sp. nov., a prosthecate alphaproteobacterium of the family Hyphomonadaceae isolated from deep seawater.</title>
        <authorList>
            <person name="Zhang X.Y."/>
            <person name="Li G.W."/>
            <person name="Wang C.S."/>
            <person name="Zhang Y.J."/>
            <person name="Xu X.W."/>
            <person name="Li H."/>
            <person name="Liu A."/>
            <person name="Liu C."/>
            <person name="Xie B.B."/>
            <person name="Qin Q.L."/>
            <person name="Xu Z."/>
            <person name="Chen X.L."/>
            <person name="Zhou B.C."/>
            <person name="Zhang Y.Z."/>
        </authorList>
    </citation>
    <scope>NUCLEOTIDE SEQUENCE [LARGE SCALE GENOMIC DNA]</scope>
    <source>
        <strain evidence="3 4">P-1 km-3</strain>
    </source>
</reference>
<evidence type="ECO:0000256" key="1">
    <source>
        <dbReference type="ARBA" id="ARBA00008580"/>
    </source>
</evidence>